<feature type="non-terminal residue" evidence="2">
    <location>
        <position position="1"/>
    </location>
</feature>
<organism evidence="2 3">
    <name type="scientific">Sulfobacillus benefaciens</name>
    <dbReference type="NCBI Taxonomy" id="453960"/>
    <lineage>
        <taxon>Bacteria</taxon>
        <taxon>Bacillati</taxon>
        <taxon>Bacillota</taxon>
        <taxon>Clostridia</taxon>
        <taxon>Eubacteriales</taxon>
        <taxon>Clostridiales Family XVII. Incertae Sedis</taxon>
        <taxon>Sulfobacillus</taxon>
    </lineage>
</organism>
<proteinExistence type="predicted"/>
<feature type="domain" description="Methyltransferase FkbM" evidence="1">
    <location>
        <begin position="27"/>
        <end position="95"/>
    </location>
</feature>
<reference evidence="2 3" key="1">
    <citation type="journal article" date="2014" name="BMC Genomics">
        <title>Comparison of environmental and isolate Sulfobacillus genomes reveals diverse carbon, sulfur, nitrogen, and hydrogen metabolisms.</title>
        <authorList>
            <person name="Justice N.B."/>
            <person name="Norman A."/>
            <person name="Brown C.T."/>
            <person name="Singh A."/>
            <person name="Thomas B.C."/>
            <person name="Banfield J.F."/>
        </authorList>
    </citation>
    <scope>NUCLEOTIDE SEQUENCE [LARGE SCALE GENOMIC DNA]</scope>
    <source>
        <strain evidence="2">AMDSBA4</strain>
    </source>
</reference>
<comment type="caution">
    <text evidence="2">The sequence shown here is derived from an EMBL/GenBank/DDBJ whole genome shotgun (WGS) entry which is preliminary data.</text>
</comment>
<name>A0A2T2XHT8_9FIRM</name>
<evidence type="ECO:0000313" key="3">
    <source>
        <dbReference type="Proteomes" id="UP000242972"/>
    </source>
</evidence>
<evidence type="ECO:0000313" key="2">
    <source>
        <dbReference type="EMBL" id="PSR34085.1"/>
    </source>
</evidence>
<accession>A0A2T2XHT8</accession>
<dbReference type="Proteomes" id="UP000242972">
    <property type="component" value="Unassembled WGS sequence"/>
</dbReference>
<sequence>RLNDGWYLYSTKHGQESLTANSTKFGTISTIAEAISGTHKPITLKLDCEGCEFDVVGNSESRAAFGHPRLHNIILEYHFRSPQMIIETITHYGFHLSRHEAKGPVGLLFFSKEVS</sequence>
<evidence type="ECO:0000259" key="1">
    <source>
        <dbReference type="Pfam" id="PF05050"/>
    </source>
</evidence>
<dbReference type="Pfam" id="PF05050">
    <property type="entry name" value="Methyltransf_21"/>
    <property type="match status" value="1"/>
</dbReference>
<gene>
    <name evidence="2" type="ORF">C7B46_06700</name>
</gene>
<dbReference type="InterPro" id="IPR006342">
    <property type="entry name" value="FkbM_mtfrase"/>
</dbReference>
<dbReference type="AlphaFoldDB" id="A0A2T2XHT8"/>
<dbReference type="EMBL" id="PXYW01000012">
    <property type="protein sequence ID" value="PSR34085.1"/>
    <property type="molecule type" value="Genomic_DNA"/>
</dbReference>
<protein>
    <recommendedName>
        <fullName evidence="1">Methyltransferase FkbM domain-containing protein</fullName>
    </recommendedName>
</protein>